<feature type="domain" description="AB hydrolase-1" evidence="3">
    <location>
        <begin position="111"/>
        <end position="341"/>
    </location>
</feature>
<dbReference type="GO" id="GO:0047372">
    <property type="term" value="F:monoacylglycerol lipase activity"/>
    <property type="evidence" value="ECO:0007669"/>
    <property type="project" value="TreeGrafter"/>
</dbReference>
<dbReference type="PANTHER" id="PTHR10794">
    <property type="entry name" value="ABHYDROLASE DOMAIN-CONTAINING PROTEIN"/>
    <property type="match status" value="1"/>
</dbReference>
<feature type="active site" description="Charge relay system" evidence="2">
    <location>
        <position position="337"/>
    </location>
</feature>
<accession>A0AAD6YGR1</accession>
<keyword evidence="4" id="KW-0378">Hydrolase</keyword>
<feature type="active site" description="Charge relay system" evidence="2">
    <location>
        <position position="363"/>
    </location>
</feature>
<dbReference type="GO" id="GO:0008126">
    <property type="term" value="F:acetylesterase activity"/>
    <property type="evidence" value="ECO:0007669"/>
    <property type="project" value="TreeGrafter"/>
</dbReference>
<dbReference type="InterPro" id="IPR050960">
    <property type="entry name" value="AB_hydrolase_4_sf"/>
</dbReference>
<dbReference type="EMBL" id="JARJCW010000011">
    <property type="protein sequence ID" value="KAJ7219250.1"/>
    <property type="molecule type" value="Genomic_DNA"/>
</dbReference>
<dbReference type="Gene3D" id="3.40.50.1820">
    <property type="entry name" value="alpha/beta hydrolase"/>
    <property type="match status" value="1"/>
</dbReference>
<proteinExistence type="inferred from homology"/>
<dbReference type="InterPro" id="IPR000073">
    <property type="entry name" value="AB_hydrolase_1"/>
</dbReference>
<dbReference type="Proteomes" id="UP001219525">
    <property type="component" value="Unassembled WGS sequence"/>
</dbReference>
<evidence type="ECO:0000313" key="5">
    <source>
        <dbReference type="Proteomes" id="UP001219525"/>
    </source>
</evidence>
<evidence type="ECO:0000313" key="4">
    <source>
        <dbReference type="EMBL" id="KAJ7219250.1"/>
    </source>
</evidence>
<organism evidence="4 5">
    <name type="scientific">Mycena pura</name>
    <dbReference type="NCBI Taxonomy" id="153505"/>
    <lineage>
        <taxon>Eukaryota</taxon>
        <taxon>Fungi</taxon>
        <taxon>Dikarya</taxon>
        <taxon>Basidiomycota</taxon>
        <taxon>Agaricomycotina</taxon>
        <taxon>Agaricomycetes</taxon>
        <taxon>Agaricomycetidae</taxon>
        <taxon>Agaricales</taxon>
        <taxon>Marasmiineae</taxon>
        <taxon>Mycenaceae</taxon>
        <taxon>Mycena</taxon>
    </lineage>
</organism>
<comment type="caution">
    <text evidence="4">The sequence shown here is derived from an EMBL/GenBank/DDBJ whole genome shotgun (WGS) entry which is preliminary data.</text>
</comment>
<dbReference type="PANTHER" id="PTHR10794:SF63">
    <property type="entry name" value="ALPHA_BETA HYDROLASE 1, ISOFORM A"/>
    <property type="match status" value="1"/>
</dbReference>
<dbReference type="AlphaFoldDB" id="A0AAD6YGR1"/>
<feature type="active site" description="Charge relay system" evidence="2">
    <location>
        <position position="197"/>
    </location>
</feature>
<dbReference type="InterPro" id="IPR012020">
    <property type="entry name" value="ABHD4"/>
</dbReference>
<sequence>MGALFSVARRKTLLHFADKPTSVAIRQPDGSTAIESLKTLVETRCPSLLSKFNPVWWLSSGHLQTIFCVVGDFSKIDRLQYNRKLLRLVEGGTLGLDFAPADSSRVREDVPIIVVLHGLTGGSYESYVRSILVPACKPVEEGGLGYRAVVVNFRGCAGVPVTSPQMYSAGYTGDIREALVYISQLYPRAPLIGLGFSLGANVLTRYLAEEGEQSRLSAGCALACPWDLAKNNDVLRYSFLGRFYSRAMATNLINIVRTNLDALSKFPDHPIAQYIPTVLNLKGALIDDFDDTFTRIVGGSPPEFPFASAHDYYKWGSSHNVLSKIRVPYLAINAADDPVVQRVPMDGGGNGMVIMALTPSGGHLGWFHAGPQGAIDRWIKGPVLEWLSLAGDVLVHPTLPRGPRVYVEDDYYREDGRAGGCKEIEGGGLIKADSWEGLNLQGL</sequence>
<reference evidence="4" key="1">
    <citation type="submission" date="2023-03" db="EMBL/GenBank/DDBJ databases">
        <title>Massive genome expansion in bonnet fungi (Mycena s.s.) driven by repeated elements and novel gene families across ecological guilds.</title>
        <authorList>
            <consortium name="Lawrence Berkeley National Laboratory"/>
            <person name="Harder C.B."/>
            <person name="Miyauchi S."/>
            <person name="Viragh M."/>
            <person name="Kuo A."/>
            <person name="Thoen E."/>
            <person name="Andreopoulos B."/>
            <person name="Lu D."/>
            <person name="Skrede I."/>
            <person name="Drula E."/>
            <person name="Henrissat B."/>
            <person name="Morin E."/>
            <person name="Kohler A."/>
            <person name="Barry K."/>
            <person name="LaButti K."/>
            <person name="Morin E."/>
            <person name="Salamov A."/>
            <person name="Lipzen A."/>
            <person name="Mereny Z."/>
            <person name="Hegedus B."/>
            <person name="Baldrian P."/>
            <person name="Stursova M."/>
            <person name="Weitz H."/>
            <person name="Taylor A."/>
            <person name="Grigoriev I.V."/>
            <person name="Nagy L.G."/>
            <person name="Martin F."/>
            <person name="Kauserud H."/>
        </authorList>
    </citation>
    <scope>NUCLEOTIDE SEQUENCE</scope>
    <source>
        <strain evidence="4">9144</strain>
    </source>
</reference>
<evidence type="ECO:0000259" key="3">
    <source>
        <dbReference type="Pfam" id="PF00561"/>
    </source>
</evidence>
<evidence type="ECO:0000256" key="1">
    <source>
        <dbReference type="ARBA" id="ARBA00010884"/>
    </source>
</evidence>
<dbReference type="GO" id="GO:0051792">
    <property type="term" value="P:medium-chain fatty acid biosynthetic process"/>
    <property type="evidence" value="ECO:0007669"/>
    <property type="project" value="TreeGrafter"/>
</dbReference>
<dbReference type="Pfam" id="PF00561">
    <property type="entry name" value="Abhydrolase_1"/>
    <property type="match status" value="1"/>
</dbReference>
<evidence type="ECO:0000256" key="2">
    <source>
        <dbReference type="PIRSR" id="PIRSR005211-1"/>
    </source>
</evidence>
<dbReference type="PIRSF" id="PIRSF005211">
    <property type="entry name" value="Ab_hydro_YheT"/>
    <property type="match status" value="1"/>
</dbReference>
<dbReference type="SUPFAM" id="SSF53474">
    <property type="entry name" value="alpha/beta-Hydrolases"/>
    <property type="match status" value="1"/>
</dbReference>
<dbReference type="InterPro" id="IPR029058">
    <property type="entry name" value="AB_hydrolase_fold"/>
</dbReference>
<comment type="similarity">
    <text evidence="1">Belongs to the AB hydrolase superfamily. AB hydrolase 4 family.</text>
</comment>
<name>A0AAD6YGR1_9AGAR</name>
<gene>
    <name evidence="4" type="ORF">GGX14DRAFT_590995</name>
</gene>
<protein>
    <submittedName>
        <fullName evidence="4">Alpha/Beta hydrolase protein</fullName>
    </submittedName>
</protein>
<dbReference type="GO" id="GO:0051793">
    <property type="term" value="P:medium-chain fatty acid catabolic process"/>
    <property type="evidence" value="ECO:0007669"/>
    <property type="project" value="TreeGrafter"/>
</dbReference>
<keyword evidence="5" id="KW-1185">Reference proteome</keyword>